<feature type="signal peptide" evidence="1">
    <location>
        <begin position="1"/>
        <end position="24"/>
    </location>
</feature>
<dbReference type="Gene3D" id="3.40.190.10">
    <property type="entry name" value="Periplasmic binding protein-like II"/>
    <property type="match status" value="1"/>
</dbReference>
<dbReference type="SUPFAM" id="SSF53850">
    <property type="entry name" value="Periplasmic binding protein-like II"/>
    <property type="match status" value="1"/>
</dbReference>
<accession>A0A0L0W8H6</accession>
<comment type="caution">
    <text evidence="2">The sequence shown here is derived from an EMBL/GenBank/DDBJ whole genome shotgun (WGS) entry which is preliminary data.</text>
</comment>
<keyword evidence="3" id="KW-1185">Reference proteome</keyword>
<reference evidence="3" key="1">
    <citation type="submission" date="2015-07" db="EMBL/GenBank/DDBJ databases">
        <title>Draft genome sequence of the purine-degrading Gottschalkia purinilyticum DSM 1384 (formerly Clostridium purinilyticum).</title>
        <authorList>
            <person name="Poehlein A."/>
            <person name="Schiel-Bengelsdorf B."/>
            <person name="Bengelsdorf F.R."/>
            <person name="Daniel R."/>
            <person name="Duerre P."/>
        </authorList>
    </citation>
    <scope>NUCLEOTIDE SEQUENCE [LARGE SCALE GENOMIC DNA]</scope>
    <source>
        <strain evidence="3">DSM 1384</strain>
    </source>
</reference>
<proteinExistence type="predicted"/>
<dbReference type="AlphaFoldDB" id="A0A0L0W8H6"/>
<dbReference type="Proteomes" id="UP000037267">
    <property type="component" value="Unassembled WGS sequence"/>
</dbReference>
<protein>
    <submittedName>
        <fullName evidence="2">Uncharacterized protein</fullName>
    </submittedName>
</protein>
<organism evidence="2 3">
    <name type="scientific">Gottschalkia purinilytica</name>
    <name type="common">Clostridium purinilyticum</name>
    <dbReference type="NCBI Taxonomy" id="1503"/>
    <lineage>
        <taxon>Bacteria</taxon>
        <taxon>Bacillati</taxon>
        <taxon>Bacillota</taxon>
        <taxon>Tissierellia</taxon>
        <taxon>Tissierellales</taxon>
        <taxon>Gottschalkiaceae</taxon>
        <taxon>Gottschalkia</taxon>
    </lineage>
</organism>
<evidence type="ECO:0000256" key="1">
    <source>
        <dbReference type="SAM" id="SignalP"/>
    </source>
</evidence>
<evidence type="ECO:0000313" key="3">
    <source>
        <dbReference type="Proteomes" id="UP000037267"/>
    </source>
</evidence>
<keyword evidence="1" id="KW-0732">Signal</keyword>
<name>A0A0L0W8H6_GOTPU</name>
<dbReference type="STRING" id="1503.CLPU_11c00420"/>
<dbReference type="RefSeq" id="WP_050355785.1">
    <property type="nucleotide sequence ID" value="NZ_LGSS01000011.1"/>
</dbReference>
<feature type="chain" id="PRO_5005551013" evidence="1">
    <location>
        <begin position="25"/>
        <end position="98"/>
    </location>
</feature>
<gene>
    <name evidence="2" type="ORF">CLPU_11c00420</name>
</gene>
<sequence>MSKRVSSIILASLVLTLGVSGGHAKSDKDNKKKELKTLTVSTFEEDLHRKNVFEPFEKKYNVKVVLELEKNFERLNKLRNGDSKADVALFTDYYAMKV</sequence>
<dbReference type="EMBL" id="LGSS01000011">
    <property type="protein sequence ID" value="KNF07873.1"/>
    <property type="molecule type" value="Genomic_DNA"/>
</dbReference>
<evidence type="ECO:0000313" key="2">
    <source>
        <dbReference type="EMBL" id="KNF07873.1"/>
    </source>
</evidence>